<evidence type="ECO:0000256" key="1">
    <source>
        <dbReference type="ARBA" id="ARBA00001988"/>
    </source>
</evidence>
<keyword evidence="5" id="KW-0175">Coiled coil</keyword>
<reference evidence="6" key="1">
    <citation type="submission" date="2022-08" db="EMBL/GenBank/DDBJ databases">
        <title>Genome sequencing of akame (Lates japonicus).</title>
        <authorList>
            <person name="Hashiguchi Y."/>
            <person name="Takahashi H."/>
        </authorList>
    </citation>
    <scope>NUCLEOTIDE SEQUENCE</scope>
    <source>
        <strain evidence="6">Kochi</strain>
    </source>
</reference>
<comment type="caution">
    <text evidence="6">The sequence shown here is derived from an EMBL/GenBank/DDBJ whole genome shotgun (WGS) entry which is preliminary data.</text>
</comment>
<dbReference type="InterPro" id="IPR001978">
    <property type="entry name" value="Troponin"/>
</dbReference>
<dbReference type="EMBL" id="BRZM01000035">
    <property type="protein sequence ID" value="GLD58939.1"/>
    <property type="molecule type" value="Genomic_DNA"/>
</dbReference>
<dbReference type="Gene3D" id="6.10.250.180">
    <property type="match status" value="1"/>
</dbReference>
<dbReference type="Proteomes" id="UP001279410">
    <property type="component" value="Unassembled WGS sequence"/>
</dbReference>
<proteinExistence type="inferred from homology"/>
<sequence length="417" mass="48078">MLQSKLLKKAASMLVAESEAKKQEKERVVNESFPPLKLSGLSVQELQDLCRELHRKIDVVDEARYDMEVKVAKNEKEIEALNHKIIELKGVKRPNLKRVKKTADDMMSHTDTSKLMKADFKANLKTVKKEEEKREEKKSKISASRRLALKTKLLKTASVMLEKEKEDKKLERETTLSERVPPLQLSGLSMQDLQTLCRELHHKIDVVDEERYDIEAKVAKNSKEIENLSLKIFELKGKMKRPALKRVKISADAMLGALLGSKVKESVDFKANLKTVKKEEEKKEEVTDWRKNVEAMSELLDLCRDLHHKIDVVDEEHYDIGLKVSKNDKEIENMNLKITEIQSKFKKPTLKRVKISAEAMLSVLLGSKHKESFDFKANLKTVKKEEEKKEEVTDWRKNVEAMSGMEGRKKLFDTSGN</sequence>
<dbReference type="GO" id="GO:0003779">
    <property type="term" value="F:actin binding"/>
    <property type="evidence" value="ECO:0007669"/>
    <property type="project" value="UniProtKB-KW"/>
</dbReference>
<dbReference type="SUPFAM" id="SSF90250">
    <property type="entry name" value="Troponin coil-coiled subunits"/>
    <property type="match status" value="3"/>
</dbReference>
<keyword evidence="3" id="KW-0514">Muscle protein</keyword>
<dbReference type="Gene3D" id="1.20.5.350">
    <property type="match status" value="3"/>
</dbReference>
<evidence type="ECO:0000256" key="3">
    <source>
        <dbReference type="ARBA" id="ARBA00023179"/>
    </source>
</evidence>
<keyword evidence="4" id="KW-0009">Actin-binding</keyword>
<dbReference type="Pfam" id="PF00992">
    <property type="entry name" value="Troponin"/>
    <property type="match status" value="3"/>
</dbReference>
<dbReference type="GO" id="GO:0060048">
    <property type="term" value="P:cardiac muscle contraction"/>
    <property type="evidence" value="ECO:0007669"/>
    <property type="project" value="TreeGrafter"/>
</dbReference>
<evidence type="ECO:0000313" key="7">
    <source>
        <dbReference type="Proteomes" id="UP001279410"/>
    </source>
</evidence>
<dbReference type="PANTHER" id="PTHR13738:SF12">
    <property type="entry name" value="TROPONIN 1-RELATED"/>
    <property type="match status" value="1"/>
</dbReference>
<feature type="coiled-coil region" evidence="5">
    <location>
        <begin position="43"/>
        <end position="91"/>
    </location>
</feature>
<evidence type="ECO:0000256" key="4">
    <source>
        <dbReference type="ARBA" id="ARBA00023203"/>
    </source>
</evidence>
<comment type="function">
    <text evidence="1">Troponin I is the inhibitory subunit of troponin, the thin filament regulatory complex which confers calcium-sensitivity to striated muscle actomyosin ATPase activity.</text>
</comment>
<evidence type="ECO:0000313" key="6">
    <source>
        <dbReference type="EMBL" id="GLD58939.1"/>
    </source>
</evidence>
<organism evidence="6 7">
    <name type="scientific">Lates japonicus</name>
    <name type="common">Japanese lates</name>
    <dbReference type="NCBI Taxonomy" id="270547"/>
    <lineage>
        <taxon>Eukaryota</taxon>
        <taxon>Metazoa</taxon>
        <taxon>Chordata</taxon>
        <taxon>Craniata</taxon>
        <taxon>Vertebrata</taxon>
        <taxon>Euteleostomi</taxon>
        <taxon>Actinopterygii</taxon>
        <taxon>Neopterygii</taxon>
        <taxon>Teleostei</taxon>
        <taxon>Neoteleostei</taxon>
        <taxon>Acanthomorphata</taxon>
        <taxon>Carangaria</taxon>
        <taxon>Carangaria incertae sedis</taxon>
        <taxon>Centropomidae</taxon>
        <taxon>Lates</taxon>
    </lineage>
</organism>
<dbReference type="FunFam" id="1.20.5.350:FF:000008">
    <property type="entry name" value="Troponin I4b, tandem duplicate 2"/>
    <property type="match status" value="1"/>
</dbReference>
<evidence type="ECO:0000256" key="5">
    <source>
        <dbReference type="SAM" id="Coils"/>
    </source>
</evidence>
<evidence type="ECO:0000256" key="2">
    <source>
        <dbReference type="ARBA" id="ARBA00009930"/>
    </source>
</evidence>
<dbReference type="GO" id="GO:0005861">
    <property type="term" value="C:troponin complex"/>
    <property type="evidence" value="ECO:0007669"/>
    <property type="project" value="InterPro"/>
</dbReference>
<dbReference type="GO" id="GO:0003009">
    <property type="term" value="P:skeletal muscle contraction"/>
    <property type="evidence" value="ECO:0007669"/>
    <property type="project" value="TreeGrafter"/>
</dbReference>
<dbReference type="PANTHER" id="PTHR13738">
    <property type="entry name" value="TROPONIN I"/>
    <property type="match status" value="1"/>
</dbReference>
<name>A0AAD3MT87_LATJO</name>
<keyword evidence="7" id="KW-1185">Reference proteome</keyword>
<dbReference type="InterPro" id="IPR038077">
    <property type="entry name" value="Troponin_sf"/>
</dbReference>
<accession>A0AAD3MT87</accession>
<protein>
    <submittedName>
        <fullName evidence="6">Troponin I, slow skeletal muscle-like protein</fullName>
    </submittedName>
</protein>
<dbReference type="InterPro" id="IPR050875">
    <property type="entry name" value="Troponin_I"/>
</dbReference>
<dbReference type="AlphaFoldDB" id="A0AAD3MT87"/>
<gene>
    <name evidence="6" type="ORF">AKAME5_001100400</name>
</gene>
<comment type="similarity">
    <text evidence="2">Belongs to the troponin I family.</text>
</comment>